<feature type="domain" description="Translocation and assembly module TamB C-terminal" evidence="6">
    <location>
        <begin position="1002"/>
        <end position="1427"/>
    </location>
</feature>
<dbReference type="EMBL" id="JBHSFY010000002">
    <property type="protein sequence ID" value="MFC4476210.1"/>
    <property type="molecule type" value="Genomic_DNA"/>
</dbReference>
<evidence type="ECO:0000256" key="4">
    <source>
        <dbReference type="ARBA" id="ARBA00023136"/>
    </source>
</evidence>
<feature type="region of interest" description="Disordered" evidence="5">
    <location>
        <begin position="1449"/>
        <end position="1516"/>
    </location>
</feature>
<dbReference type="RefSeq" id="WP_379795377.1">
    <property type="nucleotide sequence ID" value="NZ_JBHSFY010000002.1"/>
</dbReference>
<evidence type="ECO:0000313" key="8">
    <source>
        <dbReference type="Proteomes" id="UP001596003"/>
    </source>
</evidence>
<keyword evidence="2" id="KW-0812">Transmembrane</keyword>
<comment type="caution">
    <text evidence="7">The sequence shown here is derived from an EMBL/GenBank/DDBJ whole genome shotgun (WGS) entry which is preliminary data.</text>
</comment>
<protein>
    <submittedName>
        <fullName evidence="7">Translocation/assembly module TamB domain-containing protein</fullName>
    </submittedName>
</protein>
<dbReference type="Pfam" id="PF04357">
    <property type="entry name" value="TamB"/>
    <property type="match status" value="1"/>
</dbReference>
<evidence type="ECO:0000256" key="2">
    <source>
        <dbReference type="ARBA" id="ARBA00022692"/>
    </source>
</evidence>
<comment type="subcellular location">
    <subcellularLocation>
        <location evidence="1">Membrane</location>
        <topology evidence="1">Single-pass membrane protein</topology>
    </subcellularLocation>
</comment>
<keyword evidence="3" id="KW-1133">Transmembrane helix</keyword>
<accession>A0ABV8ZE91</accession>
<keyword evidence="8" id="KW-1185">Reference proteome</keyword>
<evidence type="ECO:0000313" key="7">
    <source>
        <dbReference type="EMBL" id="MFC4476210.1"/>
    </source>
</evidence>
<evidence type="ECO:0000256" key="5">
    <source>
        <dbReference type="SAM" id="MobiDB-lite"/>
    </source>
</evidence>
<evidence type="ECO:0000259" key="6">
    <source>
        <dbReference type="Pfam" id="PF04357"/>
    </source>
</evidence>
<keyword evidence="4" id="KW-0472">Membrane</keyword>
<evidence type="ECO:0000256" key="1">
    <source>
        <dbReference type="ARBA" id="ARBA00004167"/>
    </source>
</evidence>
<reference evidence="8" key="1">
    <citation type="journal article" date="2019" name="Int. J. Syst. Evol. Microbiol.">
        <title>The Global Catalogue of Microorganisms (GCM) 10K type strain sequencing project: providing services to taxonomists for standard genome sequencing and annotation.</title>
        <authorList>
            <consortium name="The Broad Institute Genomics Platform"/>
            <consortium name="The Broad Institute Genome Sequencing Center for Infectious Disease"/>
            <person name="Wu L."/>
            <person name="Ma J."/>
        </authorList>
    </citation>
    <scope>NUCLEOTIDE SEQUENCE [LARGE SCALE GENOMIC DNA]</scope>
    <source>
        <strain evidence="8">NBRC 103627</strain>
    </source>
</reference>
<dbReference type="InterPro" id="IPR007452">
    <property type="entry name" value="TamB_C"/>
</dbReference>
<evidence type="ECO:0000256" key="3">
    <source>
        <dbReference type="ARBA" id="ARBA00022989"/>
    </source>
</evidence>
<dbReference type="Proteomes" id="UP001596003">
    <property type="component" value="Unassembled WGS sequence"/>
</dbReference>
<feature type="compositionally biased region" description="Polar residues" evidence="5">
    <location>
        <begin position="1499"/>
        <end position="1509"/>
    </location>
</feature>
<organism evidence="7 8">
    <name type="scientific">Flavobacterium chungangensis</name>
    <dbReference type="NCBI Taxonomy" id="2708132"/>
    <lineage>
        <taxon>Bacteria</taxon>
        <taxon>Pseudomonadati</taxon>
        <taxon>Bacteroidota</taxon>
        <taxon>Flavobacteriia</taxon>
        <taxon>Flavobacteriales</taxon>
        <taxon>Flavobacteriaceae</taxon>
        <taxon>Flavobacterium</taxon>
    </lineage>
</organism>
<gene>
    <name evidence="7" type="ORF">ACFO3N_03965</name>
</gene>
<feature type="compositionally biased region" description="Basic and acidic residues" evidence="5">
    <location>
        <begin position="1469"/>
        <end position="1498"/>
    </location>
</feature>
<name>A0ABV8ZE91_9FLAO</name>
<sequence length="1516" mass="171120">MGLLLLLLALAIILSLPVVQTQIANYVTNSLNEDYKVNINVEKTAINIFGGVKLKNVTILDHHKKTMIYSDIITTDIASFSRLLDGDLIFGDLRLTGLIFNLKTYKGEDENNINKFIQAFEVENTPKKKSTKHFLLTAKNAYIEKGRFSVVDENKTTPQFLDFTKLNAYISEFKLYGPDVNTNIHRFSFMDHRGLYVSNFAGKFSYTKKQIKVENLAIKTKRSSIYGLAILNYKPSDFLDFTDKVRFNVVIDSSSIATNDIRYFYDGLGKNQHFKLKTKLDGPLNNMTLTKLRLSDTNGSKINGTINFRNLLGSKEQKFSMDGKFDKLLSSYDDLVVLLPGVLGKKLPKEMKKIGKFNIVGKAKVTTTELETAFKIATDIGNGQVDLHMNNMDFIDRASYSGNIILTNFDVGTVLSRKDIGRTTLNLDVDGVGFTEKYLNTVIKGDIAKLDYNKYTYNNIVVNGNFKLPYYKGQIAINDPNLNLSFDGLLDLSKKENRYDFHINVENSDLRKLKLVKDSISRFKGDVVVQLTGNSIENLQGDIFINDAEYENPKSTYVFDQVNLNSSFDADRLRTITISSNDVVDGKIVGKFRFDQLDKLVMNSVGSLYTNYKPYKVRKGQFLRFNFRVYDKVVEMLYPQINIDSSTVVRGKIDSDLQEFKFRFRSKKITADKNTFDNIRINIDNKNPLYNAYVELDSIKTPYYKIRDFNLINVTANDTLYVRSEFKGGNKGEDYFNLDLYHTIDKSKNNIIGIKKSEMKFKDYIWYLNEDAEKDNQIIIDQFFKNFTFDNIVLSHENQKIDLNGVIKGTDYKDLQLTFEDVDINKITPANSKFVFDGNLNGNVNYKQNKNVYQPTASIKIDHLVMNKTELGTLNFDISGDESFKKFTVNSSIQNGFTESFRANGTFAVENKETVMDMSLKLEGFNLATLGTIGGDVLSNVRGSVSGNAAVIGNLKKPEINGRLYVEKAGMTIPYLNTDYELSDRTVIDLTNEKFLFRNNQLTDTKYNTKGLLNGSIEHNNFGDWKLDLNITSKRLVALDTKDSDDAAYFGTAFINGSASIKGPVDALFIKVDAKSEKGTEVKIPINNTQSVGESSWIHFVTPKEKYNLANGIVEKTRDYNGLELEFDFDITPDAEVEVILDRNSGHGMKGKGYGSLLFKINTLGKFNMWGDFQAYEGTYNFKYGGLIDKKFTVKKGGSIIWEGNPMRAQLNLEAVYKTQANPAVLLDNTSSFNKKVPVEVVIGLRGDLASPEPNFDIQFPSVSNVLKSEIQYKLDDKDIRQTQALYLLSTGSFMSTDGFSQGDFSGTLTETASSLLGGIIKSDNDKVNIDLNYIAADRRTGQEVDGQFVANISSQVNERITINGKLGVPVGGVNESAIVGDIEILYRVNEDGTMNLRLFNKENDINYIGQGIGYTQGVGISYEVDFDTFSELVNKLFKSHKIEKAVKGSSADQMQDSYLNPDYMNFTSKKDSEKNKKKAKEDEEKRKKEEEKKKKEQSQTQTPNNNQGLIPDSDY</sequence>
<proteinExistence type="predicted"/>